<dbReference type="InterPro" id="IPR036390">
    <property type="entry name" value="WH_DNA-bd_sf"/>
</dbReference>
<dbReference type="AlphaFoldDB" id="I5BXK9"/>
<dbReference type="STRING" id="1189621.A3SI_16390"/>
<gene>
    <name evidence="4" type="ORF">A3SI_16390</name>
</gene>
<dbReference type="InterPro" id="IPR036388">
    <property type="entry name" value="WH-like_DNA-bd_sf"/>
</dbReference>
<evidence type="ECO:0000256" key="1">
    <source>
        <dbReference type="ARBA" id="ARBA00023015"/>
    </source>
</evidence>
<dbReference type="InterPro" id="IPR052362">
    <property type="entry name" value="HTH-GbsR_regulator"/>
</dbReference>
<sequence length="149" mass="17548">MEHLKVKIEEQALLAERLGLTPAAAKLYTYLMYKQDAATFEELISYFNLSKSAVSIALNMLIDQQLISFRQQPGKRKRFFYLTLESWTTESLINHRFALFMQMLDTAIATRKENQKKTEDLEHVRGFYQLLLDEIPLIIQKWEEKTKAK</sequence>
<keyword evidence="3" id="KW-0804">Transcription</keyword>
<protein>
    <recommendedName>
        <fullName evidence="6">HTH marR-type domain-containing protein</fullName>
    </recommendedName>
</protein>
<proteinExistence type="predicted"/>
<dbReference type="Proteomes" id="UP000005551">
    <property type="component" value="Unassembled WGS sequence"/>
</dbReference>
<dbReference type="GO" id="GO:0003677">
    <property type="term" value="F:DNA binding"/>
    <property type="evidence" value="ECO:0007669"/>
    <property type="project" value="UniProtKB-KW"/>
</dbReference>
<dbReference type="PANTHER" id="PTHR38465">
    <property type="entry name" value="HTH-TYPE TRANSCRIPTIONAL REGULATOR MJ1563-RELATED"/>
    <property type="match status" value="1"/>
</dbReference>
<dbReference type="EMBL" id="AJYA01000046">
    <property type="protein sequence ID" value="EIM74311.1"/>
    <property type="molecule type" value="Genomic_DNA"/>
</dbReference>
<dbReference type="Gene3D" id="1.10.10.10">
    <property type="entry name" value="Winged helix-like DNA-binding domain superfamily/Winged helix DNA-binding domain"/>
    <property type="match status" value="1"/>
</dbReference>
<evidence type="ECO:0000256" key="2">
    <source>
        <dbReference type="ARBA" id="ARBA00023125"/>
    </source>
</evidence>
<evidence type="ECO:0000256" key="3">
    <source>
        <dbReference type="ARBA" id="ARBA00023163"/>
    </source>
</evidence>
<evidence type="ECO:0000313" key="4">
    <source>
        <dbReference type="EMBL" id="EIM74311.1"/>
    </source>
</evidence>
<dbReference type="RefSeq" id="WP_009056698.1">
    <property type="nucleotide sequence ID" value="NZ_AJYA01000046.1"/>
</dbReference>
<organism evidence="4 5">
    <name type="scientific">Nitritalea halalkaliphila LW7</name>
    <dbReference type="NCBI Taxonomy" id="1189621"/>
    <lineage>
        <taxon>Bacteria</taxon>
        <taxon>Pseudomonadati</taxon>
        <taxon>Bacteroidota</taxon>
        <taxon>Cytophagia</taxon>
        <taxon>Cytophagales</taxon>
        <taxon>Cyclobacteriaceae</taxon>
        <taxon>Nitritalea</taxon>
    </lineage>
</organism>
<reference evidence="4 5" key="1">
    <citation type="submission" date="2012-05" db="EMBL/GenBank/DDBJ databases">
        <title>Genome sequence of Nitritalea halalkaliphila LW7.</title>
        <authorList>
            <person name="Jangir P.K."/>
            <person name="Singh A."/>
            <person name="Shivaji S."/>
            <person name="Sharma R."/>
        </authorList>
    </citation>
    <scope>NUCLEOTIDE SEQUENCE [LARGE SCALE GENOMIC DNA]</scope>
    <source>
        <strain evidence="4 5">LW7</strain>
    </source>
</reference>
<keyword evidence="1" id="KW-0805">Transcription regulation</keyword>
<keyword evidence="2" id="KW-0238">DNA-binding</keyword>
<dbReference type="OrthoDB" id="1807857at2"/>
<keyword evidence="5" id="KW-1185">Reference proteome</keyword>
<dbReference type="SUPFAM" id="SSF46785">
    <property type="entry name" value="Winged helix' DNA-binding domain"/>
    <property type="match status" value="1"/>
</dbReference>
<name>I5BXK9_9BACT</name>
<accession>I5BXK9</accession>
<dbReference type="PANTHER" id="PTHR38465:SF1">
    <property type="entry name" value="HTH-TYPE TRANSCRIPTIONAL REGULATOR MJ1563-RELATED"/>
    <property type="match status" value="1"/>
</dbReference>
<comment type="caution">
    <text evidence="4">The sequence shown here is derived from an EMBL/GenBank/DDBJ whole genome shotgun (WGS) entry which is preliminary data.</text>
</comment>
<evidence type="ECO:0008006" key="6">
    <source>
        <dbReference type="Google" id="ProtNLM"/>
    </source>
</evidence>
<evidence type="ECO:0000313" key="5">
    <source>
        <dbReference type="Proteomes" id="UP000005551"/>
    </source>
</evidence>